<evidence type="ECO:0000313" key="3">
    <source>
        <dbReference type="WBParaSite" id="PSU_v2.g3690.t1"/>
    </source>
</evidence>
<name>A0A914YU69_9BILA</name>
<protein>
    <submittedName>
        <fullName evidence="3">Uncharacterized protein</fullName>
    </submittedName>
</protein>
<reference evidence="3" key="1">
    <citation type="submission" date="2022-11" db="UniProtKB">
        <authorList>
            <consortium name="WormBaseParasite"/>
        </authorList>
    </citation>
    <scope>IDENTIFICATION</scope>
</reference>
<proteinExistence type="predicted"/>
<feature type="compositionally biased region" description="Low complexity" evidence="1">
    <location>
        <begin position="1"/>
        <end position="11"/>
    </location>
</feature>
<dbReference type="WBParaSite" id="PSU_v2.g3690.t1">
    <property type="protein sequence ID" value="PSU_v2.g3690.t1"/>
    <property type="gene ID" value="PSU_v2.g3690"/>
</dbReference>
<evidence type="ECO:0000256" key="1">
    <source>
        <dbReference type="SAM" id="MobiDB-lite"/>
    </source>
</evidence>
<evidence type="ECO:0000313" key="2">
    <source>
        <dbReference type="Proteomes" id="UP000887577"/>
    </source>
</evidence>
<sequence>MATTAAAADKAQASKEKHRRFRSDRYSKMLERQKLLRECETVSTLAKAEAILKAEKEYLMKHGVRVNWPGKKALEEAYNKTVNNSSLPLNTSSTSISYSSNIHIDPNLTAYGGSLPASPVRHTILHKAPAIAPSHFEPPPMGRISLASASPIRGNPLPSDNSFNFRLMKIQQFLLKILN</sequence>
<feature type="region of interest" description="Disordered" evidence="1">
    <location>
        <begin position="1"/>
        <end position="24"/>
    </location>
</feature>
<dbReference type="AlphaFoldDB" id="A0A914YU69"/>
<keyword evidence="2" id="KW-1185">Reference proteome</keyword>
<dbReference type="Proteomes" id="UP000887577">
    <property type="component" value="Unplaced"/>
</dbReference>
<accession>A0A914YU69</accession>
<organism evidence="2 3">
    <name type="scientific">Panagrolaimus superbus</name>
    <dbReference type="NCBI Taxonomy" id="310955"/>
    <lineage>
        <taxon>Eukaryota</taxon>
        <taxon>Metazoa</taxon>
        <taxon>Ecdysozoa</taxon>
        <taxon>Nematoda</taxon>
        <taxon>Chromadorea</taxon>
        <taxon>Rhabditida</taxon>
        <taxon>Tylenchina</taxon>
        <taxon>Panagrolaimomorpha</taxon>
        <taxon>Panagrolaimoidea</taxon>
        <taxon>Panagrolaimidae</taxon>
        <taxon>Panagrolaimus</taxon>
    </lineage>
</organism>